<evidence type="ECO:0000313" key="3">
    <source>
        <dbReference type="Proteomes" id="UP000178946"/>
    </source>
</evidence>
<feature type="coiled-coil region" evidence="1">
    <location>
        <begin position="28"/>
        <end position="55"/>
    </location>
</feature>
<dbReference type="STRING" id="1802557.A3A20_01920"/>
<dbReference type="EMBL" id="MGIR01000001">
    <property type="protein sequence ID" value="OGM91673.1"/>
    <property type="molecule type" value="Genomic_DNA"/>
</dbReference>
<protein>
    <submittedName>
        <fullName evidence="2">Uncharacterized protein</fullName>
    </submittedName>
</protein>
<name>A0A1F8DSQ9_9BACT</name>
<keyword evidence="1" id="KW-0175">Coiled coil</keyword>
<dbReference type="Proteomes" id="UP000178946">
    <property type="component" value="Unassembled WGS sequence"/>
</dbReference>
<gene>
    <name evidence="2" type="ORF">A3A20_01920</name>
</gene>
<reference evidence="2 3" key="1">
    <citation type="journal article" date="2016" name="Nat. Commun.">
        <title>Thousands of microbial genomes shed light on interconnected biogeochemical processes in an aquifer system.</title>
        <authorList>
            <person name="Anantharaman K."/>
            <person name="Brown C.T."/>
            <person name="Hug L.A."/>
            <person name="Sharon I."/>
            <person name="Castelle C.J."/>
            <person name="Probst A.J."/>
            <person name="Thomas B.C."/>
            <person name="Singh A."/>
            <person name="Wilkins M.J."/>
            <person name="Karaoz U."/>
            <person name="Brodie E.L."/>
            <person name="Williams K.H."/>
            <person name="Hubbard S.S."/>
            <person name="Banfield J.F."/>
        </authorList>
    </citation>
    <scope>NUCLEOTIDE SEQUENCE [LARGE SCALE GENOMIC DNA]</scope>
</reference>
<evidence type="ECO:0000313" key="2">
    <source>
        <dbReference type="EMBL" id="OGM91673.1"/>
    </source>
</evidence>
<proteinExistence type="predicted"/>
<sequence>MRFFLIFAFLIGIGVLLGAQSVNLFKQQRELRAEFAEVSSRLERLILENNELEKRIEYLFFPENLEKELRALNYKATEENLLILINE</sequence>
<comment type="caution">
    <text evidence="2">The sequence shown here is derived from an EMBL/GenBank/DDBJ whole genome shotgun (WGS) entry which is preliminary data.</text>
</comment>
<dbReference type="AlphaFoldDB" id="A0A1F8DSQ9"/>
<organism evidence="2 3">
    <name type="scientific">Candidatus Wolfebacteria bacterium RIFCSPLOWO2_01_FULL_45_19</name>
    <dbReference type="NCBI Taxonomy" id="1802557"/>
    <lineage>
        <taxon>Bacteria</taxon>
        <taxon>Candidatus Wolfeibacteriota</taxon>
    </lineage>
</organism>
<accession>A0A1F8DSQ9</accession>
<evidence type="ECO:0000256" key="1">
    <source>
        <dbReference type="SAM" id="Coils"/>
    </source>
</evidence>